<dbReference type="EMBL" id="META01000001">
    <property type="protein sequence ID" value="OGB74503.1"/>
    <property type="molecule type" value="Genomic_DNA"/>
</dbReference>
<dbReference type="Proteomes" id="UP000176651">
    <property type="component" value="Unassembled WGS sequence"/>
</dbReference>
<evidence type="ECO:0000313" key="2">
    <source>
        <dbReference type="Proteomes" id="UP000176651"/>
    </source>
</evidence>
<protein>
    <recommendedName>
        <fullName evidence="3">GrpB family protein</fullName>
    </recommendedName>
</protein>
<dbReference type="InterPro" id="IPR007344">
    <property type="entry name" value="GrpB/CoaE"/>
</dbReference>
<dbReference type="AlphaFoldDB" id="A0A1F4NSN4"/>
<sequence>MIRPIRQNYRENTRLFNKIKCQFICILGGNVVIEHVGSTAIPKMSGKNIIDILIGVPTISEIKKVAQKIDKAGYFRGRHNPSGEYIFFASRNTETGSGDTHIHLTAQNTERYDDFLALKKYLLDRPSVAKKYSDLKRNITKTAGNDRQKYKLLKNDYIDELLKSARKYYEKVSK</sequence>
<dbReference type="PANTHER" id="PTHR34822:SF1">
    <property type="entry name" value="GRPB FAMILY PROTEIN"/>
    <property type="match status" value="1"/>
</dbReference>
<evidence type="ECO:0000313" key="1">
    <source>
        <dbReference type="EMBL" id="OGB74503.1"/>
    </source>
</evidence>
<organism evidence="1 2">
    <name type="scientific">candidate division Kazan bacterium RBG_13_50_9</name>
    <dbReference type="NCBI Taxonomy" id="1798535"/>
    <lineage>
        <taxon>Bacteria</taxon>
        <taxon>Bacteria division Kazan-3B-28</taxon>
    </lineage>
</organism>
<dbReference type="InterPro" id="IPR043519">
    <property type="entry name" value="NT_sf"/>
</dbReference>
<comment type="caution">
    <text evidence="1">The sequence shown here is derived from an EMBL/GenBank/DDBJ whole genome shotgun (WGS) entry which is preliminary data.</text>
</comment>
<dbReference type="Gene3D" id="3.30.460.10">
    <property type="entry name" value="Beta Polymerase, domain 2"/>
    <property type="match status" value="1"/>
</dbReference>
<dbReference type="SUPFAM" id="SSF81301">
    <property type="entry name" value="Nucleotidyltransferase"/>
    <property type="match status" value="1"/>
</dbReference>
<reference evidence="1 2" key="1">
    <citation type="journal article" date="2016" name="Nat. Commun.">
        <title>Thousands of microbial genomes shed light on interconnected biogeochemical processes in an aquifer system.</title>
        <authorList>
            <person name="Anantharaman K."/>
            <person name="Brown C.T."/>
            <person name="Hug L.A."/>
            <person name="Sharon I."/>
            <person name="Castelle C.J."/>
            <person name="Probst A.J."/>
            <person name="Thomas B.C."/>
            <person name="Singh A."/>
            <person name="Wilkins M.J."/>
            <person name="Karaoz U."/>
            <person name="Brodie E.L."/>
            <person name="Williams K.H."/>
            <person name="Hubbard S.S."/>
            <person name="Banfield J.F."/>
        </authorList>
    </citation>
    <scope>NUCLEOTIDE SEQUENCE [LARGE SCALE GENOMIC DNA]</scope>
</reference>
<dbReference type="PANTHER" id="PTHR34822">
    <property type="entry name" value="GRPB DOMAIN PROTEIN (AFU_ORTHOLOGUE AFUA_1G01530)"/>
    <property type="match status" value="1"/>
</dbReference>
<dbReference type="Pfam" id="PF04229">
    <property type="entry name" value="GrpB"/>
    <property type="match status" value="1"/>
</dbReference>
<gene>
    <name evidence="1" type="ORF">A2V68_02715</name>
</gene>
<accession>A0A1F4NSN4</accession>
<proteinExistence type="predicted"/>
<name>A0A1F4NSN4_UNCK3</name>
<dbReference type="STRING" id="1798535.A2V68_02715"/>
<evidence type="ECO:0008006" key="3">
    <source>
        <dbReference type="Google" id="ProtNLM"/>
    </source>
</evidence>